<protein>
    <submittedName>
        <fullName evidence="1">Chromosome partitioning protein ParB</fullName>
    </submittedName>
</protein>
<dbReference type="AlphaFoldDB" id="A0A246JIG1"/>
<sequence>MSAHWRRQAPPEFARWHGWPRCALVSLLGAAAAGPHAHAGKRKGGRIYVEVRDSGEVTFHEGFVTAKEAARISRGGGEGDAVIEKPSRPEVSGPLNVYIDLHRHAAVRADLASHGGVALRAMLAHVIAGADLWRVDVEAQRAPKEDIAESVETSSAEAAFDLKRRAVLAVLGFDEEAPTVTGKGFHRPPFAPLFARLLELPDPVVMEIVAIVMGETLKAGSEAVEMIGFHLGTDMPRHWTADAAFFDQLRDREVLLAIVSEVAGADAAAGNKDAKGKALKAIISDCLAGENGRAKTQPWVPLWMAFPPSAYTARGGVGSVTADARVGAELAASIDAEGQGREEPPLAA</sequence>
<evidence type="ECO:0000313" key="2">
    <source>
        <dbReference type="Proteomes" id="UP000197097"/>
    </source>
</evidence>
<accession>A0A246JIG1</accession>
<reference evidence="1 2" key="1">
    <citation type="journal article" date="2002" name="Int. J. Syst. Evol. Microbiol.">
        <title>Sphingopyxis witflariensis sp. nov., isolated from activated sludge.</title>
        <authorList>
            <person name="Kampfer P."/>
            <person name="Witzenberger R."/>
            <person name="Denner E.B."/>
            <person name="Busse H.J."/>
            <person name="Neef A."/>
        </authorList>
    </citation>
    <scope>NUCLEOTIDE SEQUENCE [LARGE SCALE GENOMIC DNA]</scope>
    <source>
        <strain evidence="1 2">DSM 14551</strain>
    </source>
</reference>
<comment type="caution">
    <text evidence="1">The sequence shown here is derived from an EMBL/GenBank/DDBJ whole genome shotgun (WGS) entry which is preliminary data.</text>
</comment>
<dbReference type="RefSeq" id="WP_088474177.1">
    <property type="nucleotide sequence ID" value="NZ_NISJ01000013.1"/>
</dbReference>
<proteinExistence type="predicted"/>
<organism evidence="1 2">
    <name type="scientific">Sphingopyxis witflariensis</name>
    <dbReference type="NCBI Taxonomy" id="173675"/>
    <lineage>
        <taxon>Bacteria</taxon>
        <taxon>Pseudomonadati</taxon>
        <taxon>Pseudomonadota</taxon>
        <taxon>Alphaproteobacteria</taxon>
        <taxon>Sphingomonadales</taxon>
        <taxon>Sphingomonadaceae</taxon>
        <taxon>Sphingopyxis</taxon>
    </lineage>
</organism>
<dbReference type="EMBL" id="NISJ01000013">
    <property type="protein sequence ID" value="OWQ92436.1"/>
    <property type="molecule type" value="Genomic_DNA"/>
</dbReference>
<name>A0A246JIG1_9SPHN</name>
<keyword evidence="2" id="KW-1185">Reference proteome</keyword>
<dbReference type="OrthoDB" id="9813122at2"/>
<gene>
    <name evidence="1" type="ORF">CDQ91_18480</name>
</gene>
<evidence type="ECO:0000313" key="1">
    <source>
        <dbReference type="EMBL" id="OWQ92436.1"/>
    </source>
</evidence>
<dbReference type="Proteomes" id="UP000197097">
    <property type="component" value="Unassembled WGS sequence"/>
</dbReference>